<gene>
    <name evidence="5" type="ORF">ACFX5E_14500</name>
</gene>
<dbReference type="GO" id="GO:0016757">
    <property type="term" value="F:glycosyltransferase activity"/>
    <property type="evidence" value="ECO:0007669"/>
    <property type="project" value="UniProtKB-KW"/>
</dbReference>
<keyword evidence="6" id="KW-1185">Reference proteome</keyword>
<dbReference type="SUPFAM" id="SSF53448">
    <property type="entry name" value="Nucleotide-diphospho-sugar transferases"/>
    <property type="match status" value="1"/>
</dbReference>
<comment type="similarity">
    <text evidence="1">Belongs to the glycosyltransferase 2 family.</text>
</comment>
<accession>A0ABW6HZ20</accession>
<dbReference type="InterPro" id="IPR001173">
    <property type="entry name" value="Glyco_trans_2-like"/>
</dbReference>
<evidence type="ECO:0000256" key="2">
    <source>
        <dbReference type="ARBA" id="ARBA00022676"/>
    </source>
</evidence>
<dbReference type="Pfam" id="PF00535">
    <property type="entry name" value="Glycos_transf_2"/>
    <property type="match status" value="1"/>
</dbReference>
<feature type="domain" description="Glycosyltransferase 2-like" evidence="4">
    <location>
        <begin position="9"/>
        <end position="170"/>
    </location>
</feature>
<evidence type="ECO:0000313" key="6">
    <source>
        <dbReference type="Proteomes" id="UP001600109"/>
    </source>
</evidence>
<organism evidence="5 6">
    <name type="scientific">Flavobacterium xylosi</name>
    <dbReference type="NCBI Taxonomy" id="3230415"/>
    <lineage>
        <taxon>Bacteria</taxon>
        <taxon>Pseudomonadati</taxon>
        <taxon>Bacteroidota</taxon>
        <taxon>Flavobacteriia</taxon>
        <taxon>Flavobacteriales</taxon>
        <taxon>Flavobacteriaceae</taxon>
        <taxon>Flavobacterium</taxon>
    </lineage>
</organism>
<dbReference type="InterPro" id="IPR029044">
    <property type="entry name" value="Nucleotide-diphossugar_trans"/>
</dbReference>
<proteinExistence type="inferred from homology"/>
<evidence type="ECO:0000256" key="1">
    <source>
        <dbReference type="ARBA" id="ARBA00006739"/>
    </source>
</evidence>
<evidence type="ECO:0000259" key="4">
    <source>
        <dbReference type="Pfam" id="PF00535"/>
    </source>
</evidence>
<name>A0ABW6HZ20_9FLAO</name>
<dbReference type="EMBL" id="JBHZPZ010000021">
    <property type="protein sequence ID" value="MFE3869272.1"/>
    <property type="molecule type" value="Genomic_DNA"/>
</dbReference>
<keyword evidence="2 5" id="KW-0328">Glycosyltransferase</keyword>
<dbReference type="EC" id="2.4.-.-" evidence="5"/>
<keyword evidence="3 5" id="KW-0808">Transferase</keyword>
<comment type="caution">
    <text evidence="5">The sequence shown here is derived from an EMBL/GenBank/DDBJ whole genome shotgun (WGS) entry which is preliminary data.</text>
</comment>
<reference evidence="5 6" key="1">
    <citation type="submission" date="2024-06" db="EMBL/GenBank/DDBJ databases">
        <title>Flavobacterium spp. isolated from glacier.</title>
        <authorList>
            <person name="Han D."/>
        </authorList>
    </citation>
    <scope>NUCLEOTIDE SEQUENCE [LARGE SCALE GENOMIC DNA]</scope>
    <source>
        <strain evidence="5 6">LS2P90</strain>
    </source>
</reference>
<evidence type="ECO:0000313" key="5">
    <source>
        <dbReference type="EMBL" id="MFE3869272.1"/>
    </source>
</evidence>
<dbReference type="Gene3D" id="3.90.550.10">
    <property type="entry name" value="Spore Coat Polysaccharide Biosynthesis Protein SpsA, Chain A"/>
    <property type="match status" value="1"/>
</dbReference>
<dbReference type="PANTHER" id="PTHR43179:SF12">
    <property type="entry name" value="GALACTOFURANOSYLTRANSFERASE GLFT2"/>
    <property type="match status" value="1"/>
</dbReference>
<protein>
    <submittedName>
        <fullName evidence="5">Glycosyltransferase family 2 protein</fullName>
        <ecNumber evidence="5">2.4.-.-</ecNumber>
    </submittedName>
</protein>
<dbReference type="RefSeq" id="WP_379855880.1">
    <property type="nucleotide sequence ID" value="NZ_JBHZPZ010000021.1"/>
</dbReference>
<dbReference type="Proteomes" id="UP001600109">
    <property type="component" value="Unassembled WGS sequence"/>
</dbReference>
<dbReference type="PANTHER" id="PTHR43179">
    <property type="entry name" value="RHAMNOSYLTRANSFERASE WBBL"/>
    <property type="match status" value="1"/>
</dbReference>
<evidence type="ECO:0000256" key="3">
    <source>
        <dbReference type="ARBA" id="ARBA00022679"/>
    </source>
</evidence>
<sequence length="277" mass="31381">MKLQPTIGVLLTCHNRKEKTLKCLEAVYAQQGLNNDFFIEVFLVDDASTDGTATAIQIQFPLVNIIQGDGNLFWNRGMYKAWQTAAITKDFDYYLWLNDDTFLRDNAIKILMTETTEKAIVCGTTQSLENQKATYGGYRKNPDRLIIPNGTFQECDYCNGNCVLIPKKVFDLVGNLDPVFHHAVGDFDYSLRAKKLGIALYVAPAFIGTCESHTELPKWRSPTVSVFTRVKSLYTASSGCYPPQFFVFDKRHNGLLLATIHFFSIHLRAIIPSLWKK</sequence>